<dbReference type="OrthoDB" id="3701124at2"/>
<dbReference type="GO" id="GO:0032259">
    <property type="term" value="P:methylation"/>
    <property type="evidence" value="ECO:0007669"/>
    <property type="project" value="UniProtKB-KW"/>
</dbReference>
<dbReference type="AlphaFoldDB" id="A0A4R6V795"/>
<proteinExistence type="predicted"/>
<reference evidence="2 3" key="1">
    <citation type="submission" date="2019-03" db="EMBL/GenBank/DDBJ databases">
        <title>Genomic Encyclopedia of Type Strains, Phase IV (KMG-IV): sequencing the most valuable type-strain genomes for metagenomic binning, comparative biology and taxonomic classification.</title>
        <authorList>
            <person name="Goeker M."/>
        </authorList>
    </citation>
    <scope>NUCLEOTIDE SEQUENCE [LARGE SCALE GENOMIC DNA]</scope>
    <source>
        <strain evidence="2 3">DSM 46770</strain>
    </source>
</reference>
<dbReference type="InterPro" id="IPR006342">
    <property type="entry name" value="FkbM_mtfrase"/>
</dbReference>
<dbReference type="GO" id="GO:0008168">
    <property type="term" value="F:methyltransferase activity"/>
    <property type="evidence" value="ECO:0007669"/>
    <property type="project" value="UniProtKB-KW"/>
</dbReference>
<name>A0A4R6V795_9ACTN</name>
<dbReference type="Gene3D" id="3.40.50.150">
    <property type="entry name" value="Vaccinia Virus protein VP39"/>
    <property type="match status" value="1"/>
</dbReference>
<comment type="caution">
    <text evidence="2">The sequence shown here is derived from an EMBL/GenBank/DDBJ whole genome shotgun (WGS) entry which is preliminary data.</text>
</comment>
<gene>
    <name evidence="2" type="ORF">EV190_108133</name>
</gene>
<dbReference type="EMBL" id="SNYN01000008">
    <property type="protein sequence ID" value="TDQ52151.1"/>
    <property type="molecule type" value="Genomic_DNA"/>
</dbReference>
<dbReference type="PANTHER" id="PTHR34203">
    <property type="entry name" value="METHYLTRANSFERASE, FKBM FAMILY PROTEIN"/>
    <property type="match status" value="1"/>
</dbReference>
<evidence type="ECO:0000313" key="3">
    <source>
        <dbReference type="Proteomes" id="UP000295281"/>
    </source>
</evidence>
<dbReference type="SUPFAM" id="SSF53335">
    <property type="entry name" value="S-adenosyl-L-methionine-dependent methyltransferases"/>
    <property type="match status" value="1"/>
</dbReference>
<evidence type="ECO:0000313" key="2">
    <source>
        <dbReference type="EMBL" id="TDQ52151.1"/>
    </source>
</evidence>
<dbReference type="NCBIfam" id="TIGR01444">
    <property type="entry name" value="fkbM_fam"/>
    <property type="match status" value="1"/>
</dbReference>
<organism evidence="2 3">
    <name type="scientific">Actinorugispora endophytica</name>
    <dbReference type="NCBI Taxonomy" id="1605990"/>
    <lineage>
        <taxon>Bacteria</taxon>
        <taxon>Bacillati</taxon>
        <taxon>Actinomycetota</taxon>
        <taxon>Actinomycetes</taxon>
        <taxon>Streptosporangiales</taxon>
        <taxon>Nocardiopsidaceae</taxon>
        <taxon>Actinorugispora</taxon>
    </lineage>
</organism>
<feature type="domain" description="Methyltransferase FkbM" evidence="1">
    <location>
        <begin position="122"/>
        <end position="280"/>
    </location>
</feature>
<protein>
    <submittedName>
        <fullName evidence="2">FkbM family methyltransferase</fullName>
    </submittedName>
</protein>
<dbReference type="PANTHER" id="PTHR34203:SF15">
    <property type="entry name" value="SLL1173 PROTEIN"/>
    <property type="match status" value="1"/>
</dbReference>
<dbReference type="Proteomes" id="UP000295281">
    <property type="component" value="Unassembled WGS sequence"/>
</dbReference>
<dbReference type="InterPro" id="IPR052514">
    <property type="entry name" value="SAM-dependent_MTase"/>
</dbReference>
<dbReference type="InterPro" id="IPR029063">
    <property type="entry name" value="SAM-dependent_MTases_sf"/>
</dbReference>
<accession>A0A4R6V795</accession>
<evidence type="ECO:0000259" key="1">
    <source>
        <dbReference type="Pfam" id="PF05050"/>
    </source>
</evidence>
<sequence>MPRTQPPVVDYRSGAVGRRRSWYGTKKHVKRVLGWRLPNLAMRGAVRVAAPGLRATGRLPAPAAIREVAGRVDGAGYVMLAPSRCVVAKELYWGGGRRPQPADDLAVRVFAAAARDSAALFDIGAYTGLFTLVGTAVNPDLRAHAFEIVPEVYRALVDNCVRNRVLHRVTLHHTGVGDPGDTVVMPVESGDSALPCFYSSELAFADGVPVEVVALDAFTDRVPPGGRTVMKVDVEGTEAAVFEHGRRFLAEHRPDILCEVLPGADTDRLRALLEPHGYRCHLVGESALAPAGELVAHPRFRDWFLTTRAPADLAALGIPVA</sequence>
<keyword evidence="2" id="KW-0808">Transferase</keyword>
<dbReference type="Pfam" id="PF05050">
    <property type="entry name" value="Methyltransf_21"/>
    <property type="match status" value="1"/>
</dbReference>
<keyword evidence="2" id="KW-0489">Methyltransferase</keyword>
<keyword evidence="3" id="KW-1185">Reference proteome</keyword>